<comment type="caution">
    <text evidence="3">The sequence shown here is derived from an EMBL/GenBank/DDBJ whole genome shotgun (WGS) entry which is preliminary data.</text>
</comment>
<dbReference type="PANTHER" id="PTHR30344">
    <property type="entry name" value="6-PHOSPHOGLUCONOLACTONASE-RELATED"/>
    <property type="match status" value="1"/>
</dbReference>
<dbReference type="Pfam" id="PF10282">
    <property type="entry name" value="Lactonase"/>
    <property type="match status" value="1"/>
</dbReference>
<proteinExistence type="inferred from homology"/>
<accession>A0ABW3Y545</accession>
<dbReference type="Proteomes" id="UP001597201">
    <property type="component" value="Unassembled WGS sequence"/>
</dbReference>
<dbReference type="RefSeq" id="WP_377179275.1">
    <property type="nucleotide sequence ID" value="NZ_JBHTMY010000003.1"/>
</dbReference>
<keyword evidence="2" id="KW-0119">Carbohydrate metabolism</keyword>
<gene>
    <name evidence="3" type="ORF">ACFQ39_12130</name>
</gene>
<dbReference type="InterPro" id="IPR015943">
    <property type="entry name" value="WD40/YVTN_repeat-like_dom_sf"/>
</dbReference>
<comment type="similarity">
    <text evidence="1">Belongs to the cycloisomerase 2 family.</text>
</comment>
<evidence type="ECO:0000256" key="1">
    <source>
        <dbReference type="ARBA" id="ARBA00005564"/>
    </source>
</evidence>
<dbReference type="InterPro" id="IPR011048">
    <property type="entry name" value="Haem_d1_sf"/>
</dbReference>
<evidence type="ECO:0000313" key="3">
    <source>
        <dbReference type="EMBL" id="MFD1316368.1"/>
    </source>
</evidence>
<dbReference type="InterPro" id="IPR019405">
    <property type="entry name" value="Lactonase_7-beta_prop"/>
</dbReference>
<dbReference type="SUPFAM" id="SSF51004">
    <property type="entry name" value="C-terminal (heme d1) domain of cytochrome cd1-nitrite reductase"/>
    <property type="match status" value="1"/>
</dbReference>
<organism evidence="3 4">
    <name type="scientific">Namhaeicola litoreus</name>
    <dbReference type="NCBI Taxonomy" id="1052145"/>
    <lineage>
        <taxon>Bacteria</taxon>
        <taxon>Pseudomonadati</taxon>
        <taxon>Bacteroidota</taxon>
        <taxon>Flavobacteriia</taxon>
        <taxon>Flavobacteriales</taxon>
        <taxon>Flavobacteriaceae</taxon>
        <taxon>Namhaeicola</taxon>
    </lineage>
</organism>
<reference evidence="4" key="1">
    <citation type="journal article" date="2019" name="Int. J. Syst. Evol. Microbiol.">
        <title>The Global Catalogue of Microorganisms (GCM) 10K type strain sequencing project: providing services to taxonomists for standard genome sequencing and annotation.</title>
        <authorList>
            <consortium name="The Broad Institute Genomics Platform"/>
            <consortium name="The Broad Institute Genome Sequencing Center for Infectious Disease"/>
            <person name="Wu L."/>
            <person name="Ma J."/>
        </authorList>
    </citation>
    <scope>NUCLEOTIDE SEQUENCE [LARGE SCALE GENOMIC DNA]</scope>
    <source>
        <strain evidence="4">CCUG 61485</strain>
    </source>
</reference>
<protein>
    <submittedName>
        <fullName evidence="3">Lactonase family protein</fullName>
    </submittedName>
</protein>
<dbReference type="InterPro" id="IPR050282">
    <property type="entry name" value="Cycloisomerase_2"/>
</dbReference>
<keyword evidence="4" id="KW-1185">Reference proteome</keyword>
<keyword evidence="2" id="KW-0313">Glucose metabolism</keyword>
<dbReference type="Gene3D" id="2.130.10.10">
    <property type="entry name" value="YVTN repeat-like/Quinoprotein amine dehydrogenase"/>
    <property type="match status" value="1"/>
</dbReference>
<dbReference type="PANTHER" id="PTHR30344:SF1">
    <property type="entry name" value="6-PHOSPHOGLUCONOLACTONASE"/>
    <property type="match status" value="1"/>
</dbReference>
<dbReference type="EMBL" id="JBHTMY010000003">
    <property type="protein sequence ID" value="MFD1316368.1"/>
    <property type="molecule type" value="Genomic_DNA"/>
</dbReference>
<evidence type="ECO:0000313" key="4">
    <source>
        <dbReference type="Proteomes" id="UP001597201"/>
    </source>
</evidence>
<sequence length="386" mass="42891">MVDLSFCLKRVVLVLNLVCFSLYSQKTKETFLFVGSFTNGEIGNGIHVYTFNQQNGSSELVHSENGLINSSFLALSPNGKYLYAATDTQLKTEGYVSSFYVDSETGNLKFLNKQLAGGRNPVHINLHPKGEFLINSNYTDAGISLFPIKEDGTLSAYTELFTFEGSSVLQPRQDKAHVHSSNFSPKGDYLFVMDLGTDKIYSFKVENDQVGKNTLVKRESIQTVKGSGPRHLTFHPTRNYVYAVNELNGSVTAYKYENGNLISLQNILCYEKGVKVFQSADIHCSPDGKFLYVSNRGSEENSIVIFSIEANSGRLELVGRTPTFGEHPRSFAIDPSGKFLLVANQFTNNIIVFKRDAKTGLLTKTNNDIEVNAPASLKMFSYFLSN</sequence>
<evidence type="ECO:0000256" key="2">
    <source>
        <dbReference type="ARBA" id="ARBA00022526"/>
    </source>
</evidence>
<name>A0ABW3Y545_9FLAO</name>